<dbReference type="GO" id="GO:0006412">
    <property type="term" value="P:translation"/>
    <property type="evidence" value="ECO:0007669"/>
    <property type="project" value="UniProtKB-UniRule"/>
</dbReference>
<dbReference type="InterPro" id="IPR005706">
    <property type="entry name" value="Ribosomal_uS2_bac/mit/plastid"/>
</dbReference>
<keyword evidence="4" id="KW-0175">Coiled coil</keyword>
<dbReference type="InterPro" id="IPR012340">
    <property type="entry name" value="NA-bd_OB-fold"/>
</dbReference>
<reference evidence="7" key="1">
    <citation type="journal article" date="2015" name="BMC Evol. Biol.">
        <title>Chloroplast phylogenomic analysis of chlorophyte green algae identifies a novel lineage sister to the Sphaeropleales (Chlorophyceae).</title>
        <authorList>
            <person name="Lemieux C."/>
            <person name="Vincent A.T."/>
            <person name="Labarre A."/>
            <person name="Otis C."/>
            <person name="Turmel M."/>
        </authorList>
    </citation>
    <scope>NUCLEOTIDE SEQUENCE</scope>
</reference>
<evidence type="ECO:0000256" key="4">
    <source>
        <dbReference type="SAM" id="Coils"/>
    </source>
</evidence>
<dbReference type="InterPro" id="IPR002792">
    <property type="entry name" value="TRAM_dom"/>
</dbReference>
<dbReference type="InterPro" id="IPR001865">
    <property type="entry name" value="Ribosomal_uS2"/>
</dbReference>
<dbReference type="PANTHER" id="PTHR12534">
    <property type="entry name" value="30S RIBOSOMAL PROTEIN S2 PROKARYOTIC AND ORGANELLAR"/>
    <property type="match status" value="1"/>
</dbReference>
<evidence type="ECO:0000256" key="5">
    <source>
        <dbReference type="SAM" id="MobiDB-lite"/>
    </source>
</evidence>
<dbReference type="SUPFAM" id="SSF52313">
    <property type="entry name" value="Ribosomal protein S2"/>
    <property type="match status" value="2"/>
</dbReference>
<feature type="coiled-coil region" evidence="4">
    <location>
        <begin position="570"/>
        <end position="597"/>
    </location>
</feature>
<proteinExistence type="inferred from homology"/>
<keyword evidence="7" id="KW-0934">Plastid</keyword>
<comment type="similarity">
    <text evidence="2 3">Belongs to the universal ribosomal protein uS2 family.</text>
</comment>
<accession>A0A0S2ICG4</accession>
<dbReference type="AlphaFoldDB" id="A0A0S2ICG4"/>
<keyword evidence="3 7" id="KW-0689">Ribosomal protein</keyword>
<dbReference type="SUPFAM" id="SSF50249">
    <property type="entry name" value="Nucleic acid-binding proteins"/>
    <property type="match status" value="1"/>
</dbReference>
<evidence type="ECO:0000259" key="6">
    <source>
        <dbReference type="PROSITE" id="PS50926"/>
    </source>
</evidence>
<dbReference type="EMBL" id="KT624810">
    <property type="protein sequence ID" value="ALO21023.1"/>
    <property type="molecule type" value="Genomic_DNA"/>
</dbReference>
<evidence type="ECO:0000256" key="1">
    <source>
        <dbReference type="ARBA" id="ARBA00004229"/>
    </source>
</evidence>
<keyword evidence="7" id="KW-0150">Chloroplast</keyword>
<feature type="compositionally biased region" description="Polar residues" evidence="5">
    <location>
        <begin position="185"/>
        <end position="198"/>
    </location>
</feature>
<dbReference type="PROSITE" id="PS50926">
    <property type="entry name" value="TRAM"/>
    <property type="match status" value="2"/>
</dbReference>
<feature type="domain" description="TRAM" evidence="6">
    <location>
        <begin position="107"/>
        <end position="166"/>
    </location>
</feature>
<geneLocation type="chloroplast" evidence="7"/>
<name>A0A0S2ICG4_9CHLO</name>
<sequence>MIKDKKTKNSQKQLNLSQLSNNIKGKSDLKIGNVYTFKITAMGANKIGIDEFSYGYSILIPNTQLGDVVKAKIVKIQFKKYKYAVGEVLQKLQSLSELNNPAISDQIPNIGETLDVTITKSGPKSTGIVEFPNNYLLIVPNTIPGQKVKVQITRIKSKFAFAKIFNTKRSLQDNFKLPDVDSASVGPSSERSQSNTSRIKSIANQSSMEVGFLPHPKGLGVSSLPGVSGRKGEGDEAALLKEGSKINVLFPLKIGTNLSNDVNGESSYLSSLGLILKLRGISKDGFMCGAHNNTTGSSPAVVPQGNIVLFIKQTLGAKPGDRVKIQLVKILRLNSLRYFAIGKIVEVNPMSSNKKISLIRGNIRQMVKNEMHFGEKVVKVHARMKKYIWLRKKGQNKNKPFIQNGRNIINLLKTRRCLNKALGQLSKYAVKGRTFLFLGTKKPAAELIKKVSLFTKNSFFVNTRWIGGMLTNWKSIKKSIQKISPILKEKQTIINAILEKRQTIRTRLLKKGLVLRKKSKLLIKKARALLFTLNQAANGNGEKTKTSTSSLLIQKTENLNIKRNQRFERSQNLIEKYNKLLEKKTQLNENNLILKQKAFFVKNKYKNIISQLVESQLKLKELTTLFVLGKQIAKIQQVAKEKNIRLVFPSAAYAGSEAPALPNSIAKNQSDEAIKETDSGLELGLDINKIVNSLPNPPQEIFTKISLILSQTNSGIGTAPQKIRQEIKNSSGASKVLILNKLLIGFSSFIPFIRSSINFQRNTINNLEQKLLSLKTTLQKIQIKIQSSILLNKKLKLELNKLKLRFAIERKIIRRLRTKIKQISAQKRLLQYLPKLRYLPTPQIKITETVKYLMKNIVDPKLKYPIELIYDQRVKNQSKKVGAARKKKWQRLEKYFGGISNMTKMKKNQISKIVAIIIGQQEQINAVRECKKLGIKMFNIVDTNCNPTLADHFIPANDDSRNSIKYILTAFLTRIKLAEKIRLRVKKRVTL</sequence>
<dbReference type="HAMAP" id="MF_00291_B">
    <property type="entry name" value="Ribosomal_uS2_B"/>
    <property type="match status" value="1"/>
</dbReference>
<keyword evidence="3" id="KW-0687">Ribonucleoprotein</keyword>
<evidence type="ECO:0000313" key="7">
    <source>
        <dbReference type="EMBL" id="ALO21023.1"/>
    </source>
</evidence>
<dbReference type="Pfam" id="PF01938">
    <property type="entry name" value="TRAM"/>
    <property type="match status" value="1"/>
</dbReference>
<gene>
    <name evidence="3 7" type="primary">rps2</name>
</gene>
<evidence type="ECO:0000256" key="2">
    <source>
        <dbReference type="ARBA" id="ARBA00006242"/>
    </source>
</evidence>
<dbReference type="Gene3D" id="2.40.50.140">
    <property type="entry name" value="Nucleic acid-binding proteins"/>
    <property type="match status" value="2"/>
</dbReference>
<dbReference type="NCBIfam" id="TIGR01011">
    <property type="entry name" value="rpsB_bact"/>
    <property type="match status" value="1"/>
</dbReference>
<organism evidence="7">
    <name type="scientific">Lobochlamys segnis</name>
    <dbReference type="NCBI Taxonomy" id="52035"/>
    <lineage>
        <taxon>Eukaryota</taxon>
        <taxon>Viridiplantae</taxon>
        <taxon>Chlorophyta</taxon>
        <taxon>core chlorophytes</taxon>
        <taxon>Chlorophyceae</taxon>
        <taxon>CS clade</taxon>
        <taxon>Chlamydomonadales</taxon>
        <taxon>Chlamydomonadaceae</taxon>
        <taxon>Lobochlamys</taxon>
    </lineage>
</organism>
<feature type="domain" description="TRAM" evidence="6">
    <location>
        <begin position="28"/>
        <end position="90"/>
    </location>
</feature>
<feature type="coiled-coil region" evidence="4">
    <location>
        <begin position="757"/>
        <end position="784"/>
    </location>
</feature>
<dbReference type="InterPro" id="IPR023591">
    <property type="entry name" value="Ribosomal_uS2_flav_dom_sf"/>
</dbReference>
<dbReference type="PANTHER" id="PTHR12534:SF0">
    <property type="entry name" value="SMALL RIBOSOMAL SUBUNIT PROTEIN US2M"/>
    <property type="match status" value="1"/>
</dbReference>
<dbReference type="CDD" id="cd01425">
    <property type="entry name" value="RPS2"/>
    <property type="match status" value="1"/>
</dbReference>
<dbReference type="Gene3D" id="3.40.50.10490">
    <property type="entry name" value="Glucose-6-phosphate isomerase like protein, domain 1"/>
    <property type="match status" value="2"/>
</dbReference>
<dbReference type="GO" id="GO:0005763">
    <property type="term" value="C:mitochondrial small ribosomal subunit"/>
    <property type="evidence" value="ECO:0007669"/>
    <property type="project" value="TreeGrafter"/>
</dbReference>
<feature type="region of interest" description="Disordered" evidence="5">
    <location>
        <begin position="179"/>
        <end position="198"/>
    </location>
</feature>
<dbReference type="GO" id="GO:0003735">
    <property type="term" value="F:structural constituent of ribosome"/>
    <property type="evidence" value="ECO:0007669"/>
    <property type="project" value="InterPro"/>
</dbReference>
<comment type="subcellular location">
    <subcellularLocation>
        <location evidence="1 3">Plastid</location>
        <location evidence="1 3">Chloroplast</location>
    </subcellularLocation>
</comment>
<protein>
    <recommendedName>
        <fullName evidence="3">Small ribosomal subunit protein uS2c</fullName>
    </recommendedName>
</protein>
<evidence type="ECO:0000256" key="3">
    <source>
        <dbReference type="HAMAP-Rule" id="MF_00291"/>
    </source>
</evidence>
<dbReference type="Pfam" id="PF00318">
    <property type="entry name" value="Ribosomal_S2"/>
    <property type="match status" value="2"/>
</dbReference>
<dbReference type="Gene3D" id="1.10.287.610">
    <property type="entry name" value="Helix hairpin bin"/>
    <property type="match status" value="1"/>
</dbReference>
<dbReference type="GO" id="GO:0009507">
    <property type="term" value="C:chloroplast"/>
    <property type="evidence" value="ECO:0007669"/>
    <property type="project" value="UniProtKB-SubCell"/>
</dbReference>